<comment type="subcellular location">
    <subcellularLocation>
        <location evidence="2">Membrane</location>
    </subcellularLocation>
</comment>
<dbReference type="PANTHER" id="PTHR24300">
    <property type="entry name" value="CYTOCHROME P450 508A4-RELATED"/>
    <property type="match status" value="1"/>
</dbReference>
<dbReference type="Gene3D" id="1.10.630.10">
    <property type="entry name" value="Cytochrome P450"/>
    <property type="match status" value="1"/>
</dbReference>
<reference evidence="10" key="1">
    <citation type="submission" date="2019-06" db="EMBL/GenBank/DDBJ databases">
        <authorList>
            <consortium name="Wellcome Sanger Institute Data Sharing"/>
        </authorList>
    </citation>
    <scope>NUCLEOTIDE SEQUENCE [LARGE SCALE GENOMIC DNA]</scope>
</reference>
<evidence type="ECO:0000256" key="1">
    <source>
        <dbReference type="ARBA" id="ARBA00001971"/>
    </source>
</evidence>
<organism evidence="10 11">
    <name type="scientific">Salarias fasciatus</name>
    <name type="common">Jewelled blenny</name>
    <name type="synonym">Blennius fasciatus</name>
    <dbReference type="NCBI Taxonomy" id="181472"/>
    <lineage>
        <taxon>Eukaryota</taxon>
        <taxon>Metazoa</taxon>
        <taxon>Chordata</taxon>
        <taxon>Craniata</taxon>
        <taxon>Vertebrata</taxon>
        <taxon>Euteleostomi</taxon>
        <taxon>Actinopterygii</taxon>
        <taxon>Neopterygii</taxon>
        <taxon>Teleostei</taxon>
        <taxon>Neoteleostei</taxon>
        <taxon>Acanthomorphata</taxon>
        <taxon>Ovalentaria</taxon>
        <taxon>Blenniimorphae</taxon>
        <taxon>Blenniiformes</taxon>
        <taxon>Blennioidei</taxon>
        <taxon>Blenniidae</taxon>
        <taxon>Salariinae</taxon>
        <taxon>Salarias</taxon>
    </lineage>
</organism>
<dbReference type="InterPro" id="IPR036396">
    <property type="entry name" value="Cyt_P450_sf"/>
</dbReference>
<dbReference type="GO" id="GO:0005506">
    <property type="term" value="F:iron ion binding"/>
    <property type="evidence" value="ECO:0007669"/>
    <property type="project" value="InterPro"/>
</dbReference>
<evidence type="ECO:0000256" key="9">
    <source>
        <dbReference type="SAM" id="Phobius"/>
    </source>
</evidence>
<comment type="cofactor">
    <cofactor evidence="1">
        <name>heme</name>
        <dbReference type="ChEBI" id="CHEBI:30413"/>
    </cofactor>
</comment>
<evidence type="ECO:0000256" key="6">
    <source>
        <dbReference type="ARBA" id="ARBA00023004"/>
    </source>
</evidence>
<keyword evidence="9" id="KW-1133">Transmembrane helix</keyword>
<dbReference type="GO" id="GO:0005737">
    <property type="term" value="C:cytoplasm"/>
    <property type="evidence" value="ECO:0007669"/>
    <property type="project" value="TreeGrafter"/>
</dbReference>
<dbReference type="Proteomes" id="UP000472267">
    <property type="component" value="Chromosome 4"/>
</dbReference>
<evidence type="ECO:0000256" key="8">
    <source>
        <dbReference type="ARBA" id="ARBA00023136"/>
    </source>
</evidence>
<evidence type="ECO:0000313" key="10">
    <source>
        <dbReference type="Ensembl" id="ENSSFAP00005045854.1"/>
    </source>
</evidence>
<dbReference type="InterPro" id="IPR002401">
    <property type="entry name" value="Cyt_P450_E_grp-I"/>
</dbReference>
<evidence type="ECO:0000256" key="2">
    <source>
        <dbReference type="ARBA" id="ARBA00004370"/>
    </source>
</evidence>
<dbReference type="FunFam" id="1.10.630.10:FF:000004">
    <property type="entry name" value="cytochrome P450 2D15 isoform X1"/>
    <property type="match status" value="1"/>
</dbReference>
<proteinExistence type="inferred from homology"/>
<accession>A0A672IXP3</accession>
<keyword evidence="7" id="KW-0503">Monooxygenase</keyword>
<keyword evidence="11" id="KW-1185">Reference proteome</keyword>
<keyword evidence="4" id="KW-0479">Metal-binding</keyword>
<dbReference type="PRINTS" id="PR00463">
    <property type="entry name" value="EP450I"/>
</dbReference>
<keyword evidence="8 9" id="KW-0472">Membrane</keyword>
<keyword evidence="6" id="KW-0408">Iron</keyword>
<dbReference type="GO" id="GO:0006805">
    <property type="term" value="P:xenobiotic metabolic process"/>
    <property type="evidence" value="ECO:0007669"/>
    <property type="project" value="TreeGrafter"/>
</dbReference>
<dbReference type="AlphaFoldDB" id="A0A672IXP3"/>
<evidence type="ECO:0000256" key="4">
    <source>
        <dbReference type="ARBA" id="ARBA00022723"/>
    </source>
</evidence>
<dbReference type="GO" id="GO:0006082">
    <property type="term" value="P:organic acid metabolic process"/>
    <property type="evidence" value="ECO:0007669"/>
    <property type="project" value="TreeGrafter"/>
</dbReference>
<dbReference type="SUPFAM" id="SSF48264">
    <property type="entry name" value="Cytochrome P450"/>
    <property type="match status" value="1"/>
</dbReference>
<dbReference type="InterPro" id="IPR001128">
    <property type="entry name" value="Cyt_P450"/>
</dbReference>
<dbReference type="GO" id="GO:0016712">
    <property type="term" value="F:oxidoreductase activity, acting on paired donors, with incorporation or reduction of molecular oxygen, reduced flavin or flavoprotein as one donor, and incorporation of one atom of oxygen"/>
    <property type="evidence" value="ECO:0007669"/>
    <property type="project" value="TreeGrafter"/>
</dbReference>
<reference evidence="10" key="2">
    <citation type="submission" date="2025-08" db="UniProtKB">
        <authorList>
            <consortium name="Ensembl"/>
        </authorList>
    </citation>
    <scope>IDENTIFICATION</scope>
</reference>
<feature type="transmembrane region" description="Helical" evidence="9">
    <location>
        <begin position="12"/>
        <end position="35"/>
    </location>
</feature>
<reference evidence="10" key="3">
    <citation type="submission" date="2025-09" db="UniProtKB">
        <authorList>
            <consortium name="Ensembl"/>
        </authorList>
    </citation>
    <scope>IDENTIFICATION</scope>
</reference>
<dbReference type="Pfam" id="PF00067">
    <property type="entry name" value="p450"/>
    <property type="match status" value="1"/>
</dbReference>
<protein>
    <submittedName>
        <fullName evidence="10">Cytochrome P450 2K1-like</fullName>
    </submittedName>
</protein>
<sequence>MAYVEDFVSFLFSSPTTVLGAAVLVAFYVFFFNLFNNQKGQEPPGPRPLPVFGNLLQLDLKKPHQSLFELSKKHGSVFTVYFGIEKVVVLAGYQTVKEALVNYAEEFGDRDITPILEDSNRGHGILFANGDSWKEMRRFALSTLRDFGMGKRIAESKILDECDHLVEVLERKPFDTRPPLTHATANIISSIVYGSRFEYNDSRFQNLVSRANQTIRLIGSPSVQLYNMFPRLASWVKNRHQILRNAQLTISDVKDLVKQLKETLVPHSCRGLVDCFLIRKQKKEGSCVGVSHFTEENLIYTVANLFGAGTDTTATTLRWALLLMAKYPQIQDKVQEELSRVVGNRQVRVDDRKNLPYTDAVIHETQRLANIVPMSLPHKTSRDVTFQGFFIKKDTSVFPLLTSVLYDESKWESPHTFNPSHFLDAEGKFISSDAFLPFSAVVSLMSDQSIITFITCVECHF</sequence>
<dbReference type="PRINTS" id="PR00385">
    <property type="entry name" value="P450"/>
</dbReference>
<evidence type="ECO:0000313" key="11">
    <source>
        <dbReference type="Proteomes" id="UP000472267"/>
    </source>
</evidence>
<name>A0A672IXP3_SALFA</name>
<dbReference type="GO" id="GO:0020037">
    <property type="term" value="F:heme binding"/>
    <property type="evidence" value="ECO:0007669"/>
    <property type="project" value="InterPro"/>
</dbReference>
<comment type="similarity">
    <text evidence="3">Belongs to the cytochrome P450 family.</text>
</comment>
<dbReference type="GO" id="GO:0016020">
    <property type="term" value="C:membrane"/>
    <property type="evidence" value="ECO:0007669"/>
    <property type="project" value="UniProtKB-SubCell"/>
</dbReference>
<gene>
    <name evidence="10" type="primary">LOC115386706</name>
</gene>
<evidence type="ECO:0000256" key="3">
    <source>
        <dbReference type="ARBA" id="ARBA00010617"/>
    </source>
</evidence>
<evidence type="ECO:0000256" key="5">
    <source>
        <dbReference type="ARBA" id="ARBA00023002"/>
    </source>
</evidence>
<keyword evidence="5" id="KW-0560">Oxidoreductase</keyword>
<evidence type="ECO:0000256" key="7">
    <source>
        <dbReference type="ARBA" id="ARBA00023033"/>
    </source>
</evidence>
<dbReference type="PANTHER" id="PTHR24300:SF319">
    <property type="entry name" value="CYTOCHROME P450, FAMILY 2, SUBFAMILY AC, POLYPEPTIDE 1"/>
    <property type="match status" value="1"/>
</dbReference>
<dbReference type="Ensembl" id="ENSSFAT00005047432.1">
    <property type="protein sequence ID" value="ENSSFAP00005045854.1"/>
    <property type="gene ID" value="ENSSFAG00005021468.1"/>
</dbReference>
<keyword evidence="9" id="KW-0812">Transmembrane</keyword>
<dbReference type="InterPro" id="IPR050182">
    <property type="entry name" value="Cytochrome_P450_fam2"/>
</dbReference>